<dbReference type="Pfam" id="PF06963">
    <property type="entry name" value="FPN1"/>
    <property type="match status" value="1"/>
</dbReference>
<name>A0A5P1ETK3_ASPOF</name>
<dbReference type="AlphaFoldDB" id="A0A5P1ETK3"/>
<comment type="similarity">
    <text evidence="6">Belongs to the ferroportin (FP) (TC 2.A.100) family. SLC40A subfamily.</text>
</comment>
<evidence type="ECO:0000256" key="6">
    <source>
        <dbReference type="RuleBase" id="RU365065"/>
    </source>
</evidence>
<keyword evidence="2 6" id="KW-0813">Transport</keyword>
<keyword evidence="6" id="KW-0406">Ion transport</keyword>
<sequence length="309" mass="34468">MEESMDHPLLSYSSLSPPLIKRMYMGHFLARWGARMWEFSVGLYMINIWPDSLLFTAVYGVVEAASTALFGPLIGKLVNQLTYIQVLRLWLLTQNLSFLVAGGTVIALLVCDGFRFSAPTVFMLLVAVTNISGAVGVLSTLAGTILIEREWVVVISNGQPLETLTEMNSVIRRIDLICKLCAPVFTGFIISFVSLKASAIFFSLWNIVSVWLEYWLLTSVYNGIPSLSESSQRRITKHVRTRSLESASAIEENESSRLVLETSGWKRRISGRLSKLPCFDAWIVYAKQEIVLPGVALALLFFTVLRSVS</sequence>
<accession>A0A5P1ETK3</accession>
<comment type="function">
    <text evidence="6">May be involved in iron transport and iron homeostasis.</text>
</comment>
<dbReference type="Proteomes" id="UP000243459">
    <property type="component" value="Chromosome 5"/>
</dbReference>
<comment type="caution">
    <text evidence="6">Lacks conserved residue(s) required for the propagation of feature annotation.</text>
</comment>
<keyword evidence="3 6" id="KW-0812">Transmembrane</keyword>
<dbReference type="GO" id="GO:0005381">
    <property type="term" value="F:iron ion transmembrane transporter activity"/>
    <property type="evidence" value="ECO:0007669"/>
    <property type="project" value="UniProtKB-UniRule"/>
</dbReference>
<feature type="transmembrane region" description="Helical" evidence="6">
    <location>
        <begin position="52"/>
        <end position="74"/>
    </location>
</feature>
<feature type="transmembrane region" description="Helical" evidence="6">
    <location>
        <begin position="176"/>
        <end position="194"/>
    </location>
</feature>
<evidence type="ECO:0000256" key="5">
    <source>
        <dbReference type="ARBA" id="ARBA00023136"/>
    </source>
</evidence>
<feature type="transmembrane region" description="Helical" evidence="6">
    <location>
        <begin position="122"/>
        <end position="147"/>
    </location>
</feature>
<keyword evidence="5 6" id="KW-0472">Membrane</keyword>
<evidence type="ECO:0000313" key="8">
    <source>
        <dbReference type="Proteomes" id="UP000243459"/>
    </source>
</evidence>
<dbReference type="PANTHER" id="PTHR11660">
    <property type="entry name" value="SOLUTE CARRIER FAMILY 40 MEMBER"/>
    <property type="match status" value="1"/>
</dbReference>
<reference evidence="8" key="1">
    <citation type="journal article" date="2017" name="Nat. Commun.">
        <title>The asparagus genome sheds light on the origin and evolution of a young Y chromosome.</title>
        <authorList>
            <person name="Harkess A."/>
            <person name="Zhou J."/>
            <person name="Xu C."/>
            <person name="Bowers J.E."/>
            <person name="Van der Hulst R."/>
            <person name="Ayyampalayam S."/>
            <person name="Mercati F."/>
            <person name="Riccardi P."/>
            <person name="McKain M.R."/>
            <person name="Kakrana A."/>
            <person name="Tang H."/>
            <person name="Ray J."/>
            <person name="Groenendijk J."/>
            <person name="Arikit S."/>
            <person name="Mathioni S.M."/>
            <person name="Nakano M."/>
            <person name="Shan H."/>
            <person name="Telgmann-Rauber A."/>
            <person name="Kanno A."/>
            <person name="Yue Z."/>
            <person name="Chen H."/>
            <person name="Li W."/>
            <person name="Chen Y."/>
            <person name="Xu X."/>
            <person name="Zhang Y."/>
            <person name="Luo S."/>
            <person name="Chen H."/>
            <person name="Gao J."/>
            <person name="Mao Z."/>
            <person name="Pires J.C."/>
            <person name="Luo M."/>
            <person name="Kudrna D."/>
            <person name="Wing R.A."/>
            <person name="Meyers B.C."/>
            <person name="Yi K."/>
            <person name="Kong H."/>
            <person name="Lavrijsen P."/>
            <person name="Sunseri F."/>
            <person name="Falavigna A."/>
            <person name="Ye Y."/>
            <person name="Leebens-Mack J.H."/>
            <person name="Chen G."/>
        </authorList>
    </citation>
    <scope>NUCLEOTIDE SEQUENCE [LARGE SCALE GENOMIC DNA]</scope>
    <source>
        <strain evidence="8">cv. DH0086</strain>
    </source>
</reference>
<evidence type="ECO:0000313" key="7">
    <source>
        <dbReference type="EMBL" id="ONK67871.1"/>
    </source>
</evidence>
<keyword evidence="4 6" id="KW-1133">Transmembrane helix</keyword>
<gene>
    <name evidence="7" type="ORF">A4U43_C05F4670</name>
</gene>
<dbReference type="PANTHER" id="PTHR11660:SF57">
    <property type="entry name" value="SOLUTE CARRIER FAMILY 40 MEMBER"/>
    <property type="match status" value="1"/>
</dbReference>
<evidence type="ECO:0000256" key="1">
    <source>
        <dbReference type="ARBA" id="ARBA00004141"/>
    </source>
</evidence>
<feature type="transmembrane region" description="Helical" evidence="6">
    <location>
        <begin position="86"/>
        <end position="110"/>
    </location>
</feature>
<dbReference type="OrthoDB" id="648861at2759"/>
<dbReference type="GO" id="GO:0016020">
    <property type="term" value="C:membrane"/>
    <property type="evidence" value="ECO:0007669"/>
    <property type="project" value="UniProtKB-SubCell"/>
</dbReference>
<dbReference type="EMBL" id="CM007385">
    <property type="protein sequence ID" value="ONK67871.1"/>
    <property type="molecule type" value="Genomic_DNA"/>
</dbReference>
<evidence type="ECO:0000256" key="3">
    <source>
        <dbReference type="ARBA" id="ARBA00022692"/>
    </source>
</evidence>
<evidence type="ECO:0000256" key="2">
    <source>
        <dbReference type="ARBA" id="ARBA00022448"/>
    </source>
</evidence>
<dbReference type="InterPro" id="IPR009716">
    <property type="entry name" value="Ferroportin-1"/>
</dbReference>
<comment type="subcellular location">
    <subcellularLocation>
        <location evidence="1 6">Membrane</location>
        <topology evidence="1 6">Multi-pass membrane protein</topology>
    </subcellularLocation>
</comment>
<dbReference type="OMA" id="ERDWITT"/>
<evidence type="ECO:0000256" key="4">
    <source>
        <dbReference type="ARBA" id="ARBA00022989"/>
    </source>
</evidence>
<protein>
    <recommendedName>
        <fullName evidence="6">Solute carrier family 40 member</fullName>
    </recommendedName>
</protein>
<proteinExistence type="inferred from homology"/>
<organism evidence="7 8">
    <name type="scientific">Asparagus officinalis</name>
    <name type="common">Garden asparagus</name>
    <dbReference type="NCBI Taxonomy" id="4686"/>
    <lineage>
        <taxon>Eukaryota</taxon>
        <taxon>Viridiplantae</taxon>
        <taxon>Streptophyta</taxon>
        <taxon>Embryophyta</taxon>
        <taxon>Tracheophyta</taxon>
        <taxon>Spermatophyta</taxon>
        <taxon>Magnoliopsida</taxon>
        <taxon>Liliopsida</taxon>
        <taxon>Asparagales</taxon>
        <taxon>Asparagaceae</taxon>
        <taxon>Asparagoideae</taxon>
        <taxon>Asparagus</taxon>
    </lineage>
</organism>
<dbReference type="Gramene" id="ONK67871">
    <property type="protein sequence ID" value="ONK67871"/>
    <property type="gene ID" value="A4U43_C05F4670"/>
</dbReference>
<keyword evidence="8" id="KW-1185">Reference proteome</keyword>
<feature type="transmembrane region" description="Helical" evidence="6">
    <location>
        <begin position="290"/>
        <end position="308"/>
    </location>
</feature>